<evidence type="ECO:0000256" key="1">
    <source>
        <dbReference type="ARBA" id="ARBA00004442"/>
    </source>
</evidence>
<dbReference type="PANTHER" id="PTHR30026">
    <property type="entry name" value="OUTER MEMBRANE PROTEIN TOLC"/>
    <property type="match status" value="1"/>
</dbReference>
<reference evidence="6" key="1">
    <citation type="submission" date="2019-08" db="EMBL/GenBank/DDBJ databases">
        <authorList>
            <person name="Kucharzyk K."/>
            <person name="Murdoch R.W."/>
            <person name="Higgins S."/>
            <person name="Loffler F."/>
        </authorList>
    </citation>
    <scope>NUCLEOTIDE SEQUENCE</scope>
</reference>
<organism evidence="6">
    <name type="scientific">bioreactor metagenome</name>
    <dbReference type="NCBI Taxonomy" id="1076179"/>
    <lineage>
        <taxon>unclassified sequences</taxon>
        <taxon>metagenomes</taxon>
        <taxon>ecological metagenomes</taxon>
    </lineage>
</organism>
<comment type="caution">
    <text evidence="6">The sequence shown here is derived from an EMBL/GenBank/DDBJ whole genome shotgun (WGS) entry which is preliminary data.</text>
</comment>
<sequence length="243" mass="28047">MNYNASLARFHQAKNIQHNSRINLLMYLGVEPDEDKLDQLRLSDDIQSLYSKMMSGKVLSGENPLSQRRQAELVSLSEIKTKKALWKYAPSLSLSGYYGANYFGKELKLGNTNRWFGNSFVALSLRIPISRSLSTAKEVSRLRIQEQLERENLRDVKNNRLGELSRELARLETCKNTYRLKQSNMKLITQNIVAKQAQLQKGYTLESEFLSEKLREQNALQEYLQAAYDLLSAYINLEKLTKN</sequence>
<evidence type="ECO:0008006" key="7">
    <source>
        <dbReference type="Google" id="ProtNLM"/>
    </source>
</evidence>
<evidence type="ECO:0000256" key="5">
    <source>
        <dbReference type="ARBA" id="ARBA00023237"/>
    </source>
</evidence>
<evidence type="ECO:0000256" key="4">
    <source>
        <dbReference type="ARBA" id="ARBA00023136"/>
    </source>
</evidence>
<keyword evidence="3" id="KW-0812">Transmembrane</keyword>
<name>A0A644X8J7_9ZZZZ</name>
<keyword evidence="5" id="KW-0998">Cell outer membrane</keyword>
<accession>A0A644X8J7</accession>
<dbReference type="AlphaFoldDB" id="A0A644X8J7"/>
<dbReference type="InterPro" id="IPR051906">
    <property type="entry name" value="TolC-like"/>
</dbReference>
<evidence type="ECO:0000313" key="6">
    <source>
        <dbReference type="EMBL" id="MPM12247.1"/>
    </source>
</evidence>
<dbReference type="GO" id="GO:0015562">
    <property type="term" value="F:efflux transmembrane transporter activity"/>
    <property type="evidence" value="ECO:0007669"/>
    <property type="project" value="InterPro"/>
</dbReference>
<evidence type="ECO:0000256" key="3">
    <source>
        <dbReference type="ARBA" id="ARBA00022692"/>
    </source>
</evidence>
<dbReference type="EMBL" id="VSSQ01001944">
    <property type="protein sequence ID" value="MPM12247.1"/>
    <property type="molecule type" value="Genomic_DNA"/>
</dbReference>
<comment type="subcellular location">
    <subcellularLocation>
        <location evidence="1">Cell outer membrane</location>
    </subcellularLocation>
</comment>
<dbReference type="Gene3D" id="1.20.1600.10">
    <property type="entry name" value="Outer membrane efflux proteins (OEP)"/>
    <property type="match status" value="1"/>
</dbReference>
<keyword evidence="2" id="KW-1134">Transmembrane beta strand</keyword>
<gene>
    <name evidence="6" type="ORF">SDC9_58599</name>
</gene>
<protein>
    <recommendedName>
        <fullName evidence="7">Outer membrane efflux protein</fullName>
    </recommendedName>
</protein>
<dbReference type="GO" id="GO:1990281">
    <property type="term" value="C:efflux pump complex"/>
    <property type="evidence" value="ECO:0007669"/>
    <property type="project" value="TreeGrafter"/>
</dbReference>
<dbReference type="GO" id="GO:0009279">
    <property type="term" value="C:cell outer membrane"/>
    <property type="evidence" value="ECO:0007669"/>
    <property type="project" value="UniProtKB-SubCell"/>
</dbReference>
<proteinExistence type="predicted"/>
<dbReference type="SUPFAM" id="SSF56954">
    <property type="entry name" value="Outer membrane efflux proteins (OEP)"/>
    <property type="match status" value="1"/>
</dbReference>
<dbReference type="GO" id="GO:0015288">
    <property type="term" value="F:porin activity"/>
    <property type="evidence" value="ECO:0007669"/>
    <property type="project" value="TreeGrafter"/>
</dbReference>
<dbReference type="PANTHER" id="PTHR30026:SF20">
    <property type="entry name" value="OUTER MEMBRANE PROTEIN TOLC"/>
    <property type="match status" value="1"/>
</dbReference>
<keyword evidence="4" id="KW-0472">Membrane</keyword>
<evidence type="ECO:0000256" key="2">
    <source>
        <dbReference type="ARBA" id="ARBA00022452"/>
    </source>
</evidence>